<feature type="region of interest" description="Disordered" evidence="1">
    <location>
        <begin position="131"/>
        <end position="214"/>
    </location>
</feature>
<evidence type="ECO:0000313" key="3">
    <source>
        <dbReference type="EMBL" id="KAG7459535.1"/>
    </source>
</evidence>
<dbReference type="CDD" id="cd00821">
    <property type="entry name" value="PH"/>
    <property type="match status" value="1"/>
</dbReference>
<organism evidence="3 4">
    <name type="scientific">Megalops atlanticus</name>
    <name type="common">Tarpon</name>
    <name type="synonym">Clupea gigantea</name>
    <dbReference type="NCBI Taxonomy" id="7932"/>
    <lineage>
        <taxon>Eukaryota</taxon>
        <taxon>Metazoa</taxon>
        <taxon>Chordata</taxon>
        <taxon>Craniata</taxon>
        <taxon>Vertebrata</taxon>
        <taxon>Euteleostomi</taxon>
        <taxon>Actinopterygii</taxon>
        <taxon>Neopterygii</taxon>
        <taxon>Teleostei</taxon>
        <taxon>Elopiformes</taxon>
        <taxon>Megalopidae</taxon>
        <taxon>Megalops</taxon>
    </lineage>
</organism>
<comment type="caution">
    <text evidence="3">The sequence shown here is derived from an EMBL/GenBank/DDBJ whole genome shotgun (WGS) entry which is preliminary data.</text>
</comment>
<feature type="domain" description="PH" evidence="2">
    <location>
        <begin position="7"/>
        <end position="106"/>
    </location>
</feature>
<accession>A0A9D3PG31</accession>
<dbReference type="OrthoDB" id="9942268at2759"/>
<sequence>MSTGEDDLVFESLLRKRKDRMKLKWVTYWFRLENTTLFFYSKKHGSAHLKGQYYLYMVQSVRQIHKAESKRYVFEITLKNGKRKLLAADTADLRQTWVDLLWKAMQLPESRNSDTAFNSLHDAVESRYEVAAVRQSRHGSSSGSDNGKGAWETEQFHPTSDQWDQPPPSQDYRLSITPQATPPDPHSLTGTWRGSFGQEEEEEGGDELQEEGHYDVLPPRSSRCLISQEEEDIYDVPLCNMRATEDWQPGYRELTESIYDVPKSLLEKMAEQSLGAHVEGDWPPSSGELLDSDRVDLRGETGGVDDICR</sequence>
<dbReference type="EMBL" id="JAFDVH010000019">
    <property type="protein sequence ID" value="KAG7459535.1"/>
    <property type="molecule type" value="Genomic_DNA"/>
</dbReference>
<dbReference type="Pfam" id="PF00169">
    <property type="entry name" value="PH"/>
    <property type="match status" value="1"/>
</dbReference>
<dbReference type="InterPro" id="IPR011993">
    <property type="entry name" value="PH-like_dom_sf"/>
</dbReference>
<dbReference type="Proteomes" id="UP001046870">
    <property type="component" value="Chromosome 19"/>
</dbReference>
<evidence type="ECO:0000313" key="4">
    <source>
        <dbReference type="Proteomes" id="UP001046870"/>
    </source>
</evidence>
<dbReference type="SUPFAM" id="SSF50729">
    <property type="entry name" value="PH domain-like"/>
    <property type="match status" value="1"/>
</dbReference>
<dbReference type="InterPro" id="IPR001849">
    <property type="entry name" value="PH_domain"/>
</dbReference>
<dbReference type="AlphaFoldDB" id="A0A9D3PG31"/>
<dbReference type="PROSITE" id="PS50003">
    <property type="entry name" value="PH_DOMAIN"/>
    <property type="match status" value="1"/>
</dbReference>
<dbReference type="Gene3D" id="2.30.29.30">
    <property type="entry name" value="Pleckstrin-homology domain (PH domain)/Phosphotyrosine-binding domain (PTB)"/>
    <property type="match status" value="1"/>
</dbReference>
<gene>
    <name evidence="3" type="ORF">MATL_G00211610</name>
</gene>
<feature type="compositionally biased region" description="Acidic residues" evidence="1">
    <location>
        <begin position="198"/>
        <end position="209"/>
    </location>
</feature>
<dbReference type="SMART" id="SM00233">
    <property type="entry name" value="PH"/>
    <property type="match status" value="1"/>
</dbReference>
<proteinExistence type="predicted"/>
<evidence type="ECO:0000256" key="1">
    <source>
        <dbReference type="SAM" id="MobiDB-lite"/>
    </source>
</evidence>
<evidence type="ECO:0000259" key="2">
    <source>
        <dbReference type="PROSITE" id="PS50003"/>
    </source>
</evidence>
<keyword evidence="4" id="KW-1185">Reference proteome</keyword>
<protein>
    <recommendedName>
        <fullName evidence="2">PH domain-containing protein</fullName>
    </recommendedName>
</protein>
<name>A0A9D3PG31_MEGAT</name>
<reference evidence="3" key="1">
    <citation type="submission" date="2021-01" db="EMBL/GenBank/DDBJ databases">
        <authorList>
            <person name="Zahm M."/>
            <person name="Roques C."/>
            <person name="Cabau C."/>
            <person name="Klopp C."/>
            <person name="Donnadieu C."/>
            <person name="Jouanno E."/>
            <person name="Lampietro C."/>
            <person name="Louis A."/>
            <person name="Herpin A."/>
            <person name="Echchiki A."/>
            <person name="Berthelot C."/>
            <person name="Parey E."/>
            <person name="Roest-Crollius H."/>
            <person name="Braasch I."/>
            <person name="Postlethwait J."/>
            <person name="Bobe J."/>
            <person name="Montfort J."/>
            <person name="Bouchez O."/>
            <person name="Begum T."/>
            <person name="Mejri S."/>
            <person name="Adams A."/>
            <person name="Chen W.-J."/>
            <person name="Guiguen Y."/>
        </authorList>
    </citation>
    <scope>NUCLEOTIDE SEQUENCE</scope>
    <source>
        <strain evidence="3">YG-15Mar2019-1</strain>
        <tissue evidence="3">Brain</tissue>
    </source>
</reference>